<dbReference type="InterPro" id="IPR040141">
    <property type="entry name" value="ZPR1"/>
</dbReference>
<dbReference type="SMART" id="SM00709">
    <property type="entry name" value="Zpr1"/>
    <property type="match status" value="1"/>
</dbReference>
<dbReference type="Pfam" id="PF03367">
    <property type="entry name" value="Zn_ribbon_ZPR1"/>
    <property type="match status" value="1"/>
</dbReference>
<proteinExistence type="inferred from homology"/>
<dbReference type="InterPro" id="IPR042451">
    <property type="entry name" value="ZPR1_A/B_dom"/>
</dbReference>
<evidence type="ECO:0000256" key="2">
    <source>
        <dbReference type="ARBA" id="ARBA00022723"/>
    </source>
</evidence>
<sequence length="244" mass="26594">MGNFTLTQMALPLLVKGGGARVEGILVRAADELQALQEERKKVDPQTAEAIDQFLLKLKACATGDSSFTFTLDDPAGNSFIENLFAPSPDPSLSIKFYERTPEQQASLGYQVDPSQSGASDEVRRVPHGSVGAAAAHRAFCQSNSAEIMETVFRYTAPEEVMTFPSTCGSCGTGYIPYFQEVIVMASTCDACGYRNSELKAGGRIPEKGKKISLTVRDINDLSRDVIKLWLSCYAISNQLLYRL</sequence>
<evidence type="ECO:0000313" key="6">
    <source>
        <dbReference type="EMBL" id="SPD08347.1"/>
    </source>
</evidence>
<dbReference type="Gene3D" id="2.20.25.420">
    <property type="entry name" value="ZPR1, zinc finger domain"/>
    <property type="match status" value="1"/>
</dbReference>
<dbReference type="InterPro" id="IPR004457">
    <property type="entry name" value="Znf_ZPR1"/>
</dbReference>
<dbReference type="PANTHER" id="PTHR10876:SF0">
    <property type="entry name" value="ZINC FINGER PROTEIN ZPR1"/>
    <property type="match status" value="1"/>
</dbReference>
<dbReference type="EMBL" id="OIVN01003035">
    <property type="protein sequence ID" value="SPD08347.1"/>
    <property type="molecule type" value="Genomic_DNA"/>
</dbReference>
<feature type="domain" description="Zinc finger ZPR1-type" evidence="5">
    <location>
        <begin position="2"/>
        <end position="83"/>
    </location>
</feature>
<comment type="similarity">
    <text evidence="1">Belongs to the ZPR1 family.</text>
</comment>
<name>A0A2N9H1G0_FAGSY</name>
<evidence type="ECO:0000256" key="1">
    <source>
        <dbReference type="ARBA" id="ARBA00008354"/>
    </source>
</evidence>
<evidence type="ECO:0000256" key="3">
    <source>
        <dbReference type="ARBA" id="ARBA00022771"/>
    </source>
</evidence>
<evidence type="ECO:0000256" key="4">
    <source>
        <dbReference type="ARBA" id="ARBA00022833"/>
    </source>
</evidence>
<keyword evidence="2" id="KW-0479">Metal-binding</keyword>
<dbReference type="InterPro" id="IPR042452">
    <property type="entry name" value="ZPR1_Znf1/2"/>
</dbReference>
<evidence type="ECO:0000259" key="5">
    <source>
        <dbReference type="SMART" id="SM00709"/>
    </source>
</evidence>
<organism evidence="6">
    <name type="scientific">Fagus sylvatica</name>
    <name type="common">Beechnut</name>
    <dbReference type="NCBI Taxonomy" id="28930"/>
    <lineage>
        <taxon>Eukaryota</taxon>
        <taxon>Viridiplantae</taxon>
        <taxon>Streptophyta</taxon>
        <taxon>Embryophyta</taxon>
        <taxon>Tracheophyta</taxon>
        <taxon>Spermatophyta</taxon>
        <taxon>Magnoliopsida</taxon>
        <taxon>eudicotyledons</taxon>
        <taxon>Gunneridae</taxon>
        <taxon>Pentapetalae</taxon>
        <taxon>rosids</taxon>
        <taxon>fabids</taxon>
        <taxon>Fagales</taxon>
        <taxon>Fagaceae</taxon>
        <taxon>Fagus</taxon>
    </lineage>
</organism>
<dbReference type="GO" id="GO:0005634">
    <property type="term" value="C:nucleus"/>
    <property type="evidence" value="ECO:0007669"/>
    <property type="project" value="TreeGrafter"/>
</dbReference>
<dbReference type="AlphaFoldDB" id="A0A2N9H1G0"/>
<accession>A0A2N9H1G0</accession>
<dbReference type="InterPro" id="IPR056180">
    <property type="entry name" value="ZPR1_jr_dom"/>
</dbReference>
<gene>
    <name evidence="6" type="ORF">FSB_LOCUS36229</name>
</gene>
<keyword evidence="4" id="KW-0862">Zinc</keyword>
<dbReference type="Pfam" id="PF22794">
    <property type="entry name" value="jr-ZPR1"/>
    <property type="match status" value="1"/>
</dbReference>
<dbReference type="Gene3D" id="2.60.120.1040">
    <property type="entry name" value="ZPR1, A/B domain"/>
    <property type="match status" value="1"/>
</dbReference>
<dbReference type="PANTHER" id="PTHR10876">
    <property type="entry name" value="ZINC FINGER PROTEIN ZPR1"/>
    <property type="match status" value="1"/>
</dbReference>
<dbReference type="GO" id="GO:0008270">
    <property type="term" value="F:zinc ion binding"/>
    <property type="evidence" value="ECO:0007669"/>
    <property type="project" value="UniProtKB-KW"/>
</dbReference>
<keyword evidence="3" id="KW-0863">Zinc-finger</keyword>
<protein>
    <recommendedName>
        <fullName evidence="5">Zinc finger ZPR1-type domain-containing protein</fullName>
    </recommendedName>
</protein>
<reference evidence="6" key="1">
    <citation type="submission" date="2018-02" db="EMBL/GenBank/DDBJ databases">
        <authorList>
            <person name="Cohen D.B."/>
            <person name="Kent A.D."/>
        </authorList>
    </citation>
    <scope>NUCLEOTIDE SEQUENCE</scope>
</reference>